<organism evidence="2 3">
    <name type="scientific">Mucilaginibacter ginsenosidivorans</name>
    <dbReference type="NCBI Taxonomy" id="398053"/>
    <lineage>
        <taxon>Bacteria</taxon>
        <taxon>Pseudomonadati</taxon>
        <taxon>Bacteroidota</taxon>
        <taxon>Sphingobacteriia</taxon>
        <taxon>Sphingobacteriales</taxon>
        <taxon>Sphingobacteriaceae</taxon>
        <taxon>Mucilaginibacter</taxon>
    </lineage>
</organism>
<dbReference type="Proteomes" id="UP000321479">
    <property type="component" value="Chromosome"/>
</dbReference>
<dbReference type="RefSeq" id="WP_147030023.1">
    <property type="nucleotide sequence ID" value="NZ_CP042436.1"/>
</dbReference>
<dbReference type="KEGG" id="mgin:FRZ54_02220"/>
<dbReference type="OrthoDB" id="952272at2"/>
<proteinExistence type="predicted"/>
<accession>A0A5B8USM4</accession>
<dbReference type="EMBL" id="CP042436">
    <property type="protein sequence ID" value="QEC61446.1"/>
    <property type="molecule type" value="Genomic_DNA"/>
</dbReference>
<reference evidence="2 3" key="1">
    <citation type="journal article" date="2017" name="Curr. Microbiol.">
        <title>Mucilaginibacter ginsenosidivorans sp. nov., Isolated from Soil of Ginseng Field.</title>
        <authorList>
            <person name="Kim M.M."/>
            <person name="Siddiqi M.Z."/>
            <person name="Im W.T."/>
        </authorList>
    </citation>
    <scope>NUCLEOTIDE SEQUENCE [LARGE SCALE GENOMIC DNA]</scope>
    <source>
        <strain evidence="2 3">Gsoil 3017</strain>
    </source>
</reference>
<evidence type="ECO:0000256" key="1">
    <source>
        <dbReference type="SAM" id="SignalP"/>
    </source>
</evidence>
<evidence type="ECO:0000313" key="3">
    <source>
        <dbReference type="Proteomes" id="UP000321479"/>
    </source>
</evidence>
<evidence type="ECO:0008006" key="4">
    <source>
        <dbReference type="Google" id="ProtNLM"/>
    </source>
</evidence>
<dbReference type="AlphaFoldDB" id="A0A5B8USM4"/>
<feature type="chain" id="PRO_5022835020" description="Copper resistance protein NlpE" evidence="1">
    <location>
        <begin position="23"/>
        <end position="177"/>
    </location>
</feature>
<protein>
    <recommendedName>
        <fullName evidence="4">Copper resistance protein NlpE</fullName>
    </recommendedName>
</protein>
<sequence>MKNLIYILAACLGPLLAGNAKGQTTTSDNIVSESVTFGDMPKGKGVYGIFEGRSPCEAISRQMGAKMPADLDHLKWQLILFCDSVTLKPTTFTLRTEMFGRKPLTGNWSRVNGAKNSLAAPYIALDWRKPGKPLYLLKGDENVLFILDENLQFLTGDADFSYTLNRVRKVLRPLPKN</sequence>
<feature type="signal peptide" evidence="1">
    <location>
        <begin position="1"/>
        <end position="22"/>
    </location>
</feature>
<keyword evidence="3" id="KW-1185">Reference proteome</keyword>
<keyword evidence="1" id="KW-0732">Signal</keyword>
<name>A0A5B8USM4_9SPHI</name>
<evidence type="ECO:0000313" key="2">
    <source>
        <dbReference type="EMBL" id="QEC61446.1"/>
    </source>
</evidence>
<gene>
    <name evidence="2" type="ORF">FRZ54_02220</name>
</gene>